<dbReference type="Proteomes" id="UP000664169">
    <property type="component" value="Unassembled WGS sequence"/>
</dbReference>
<dbReference type="InterPro" id="IPR052523">
    <property type="entry name" value="Trichothecene_AcTrans"/>
</dbReference>
<dbReference type="AlphaFoldDB" id="A0A8H3IHE0"/>
<dbReference type="OrthoDB" id="4738875at2759"/>
<sequence>MKGFASLSLIISIVFSFCFCDGIDVTDHTQLALVDRSRATFRNGTVYDLDDITTTMLDAFGAADDFRYMLPELEQHRNYTWYCCREKFRNGWSNPSWNGAVKVVAVSQDGTKEERVVSFGIWARVVTRKDSERHAASFWDPFYSLTLNGPSMSLDDKQPPYDCSDGLGGANATRVKYVESQLSQAQKDLVDPIGRYYELKLLATHPTWDGHGFAAMSVKWGLEMAKHLRVPAIVMSSREGFNLYQSLGFETLKNISIPKLEGPGHLLYHLMKHESF</sequence>
<reference evidence="2" key="1">
    <citation type="submission" date="2021-03" db="EMBL/GenBank/DDBJ databases">
        <authorList>
            <person name="Tagirdzhanova G."/>
        </authorList>
    </citation>
    <scope>NUCLEOTIDE SEQUENCE</scope>
</reference>
<feature type="signal peptide" evidence="1">
    <location>
        <begin position="1"/>
        <end position="20"/>
    </location>
</feature>
<dbReference type="PANTHER" id="PTHR42791:SF1">
    <property type="entry name" value="N-ACETYLTRANSFERASE DOMAIN-CONTAINING PROTEIN"/>
    <property type="match status" value="1"/>
</dbReference>
<dbReference type="InterPro" id="IPR016181">
    <property type="entry name" value="Acyl_CoA_acyltransferase"/>
</dbReference>
<dbReference type="EMBL" id="CAJPDQ010000010">
    <property type="protein sequence ID" value="CAF9915770.1"/>
    <property type="molecule type" value="Genomic_DNA"/>
</dbReference>
<evidence type="ECO:0008006" key="4">
    <source>
        <dbReference type="Google" id="ProtNLM"/>
    </source>
</evidence>
<evidence type="ECO:0000313" key="2">
    <source>
        <dbReference type="EMBL" id="CAF9915770.1"/>
    </source>
</evidence>
<comment type="caution">
    <text evidence="2">The sequence shown here is derived from an EMBL/GenBank/DDBJ whole genome shotgun (WGS) entry which is preliminary data.</text>
</comment>
<keyword evidence="3" id="KW-1185">Reference proteome</keyword>
<accession>A0A8H3IHE0</accession>
<evidence type="ECO:0000313" key="3">
    <source>
        <dbReference type="Proteomes" id="UP000664169"/>
    </source>
</evidence>
<dbReference type="SUPFAM" id="SSF55729">
    <property type="entry name" value="Acyl-CoA N-acyltransferases (Nat)"/>
    <property type="match status" value="1"/>
</dbReference>
<dbReference type="Gene3D" id="3.40.630.30">
    <property type="match status" value="1"/>
</dbReference>
<feature type="chain" id="PRO_5034370265" description="N-acetyltransferase domain-containing protein" evidence="1">
    <location>
        <begin position="21"/>
        <end position="276"/>
    </location>
</feature>
<gene>
    <name evidence="2" type="ORF">GOMPHAMPRED_000847</name>
</gene>
<dbReference type="PANTHER" id="PTHR42791">
    <property type="entry name" value="GNAT FAMILY ACETYLTRANSFERASE"/>
    <property type="match status" value="1"/>
</dbReference>
<organism evidence="2 3">
    <name type="scientific">Gomphillus americanus</name>
    <dbReference type="NCBI Taxonomy" id="1940652"/>
    <lineage>
        <taxon>Eukaryota</taxon>
        <taxon>Fungi</taxon>
        <taxon>Dikarya</taxon>
        <taxon>Ascomycota</taxon>
        <taxon>Pezizomycotina</taxon>
        <taxon>Lecanoromycetes</taxon>
        <taxon>OSLEUM clade</taxon>
        <taxon>Ostropomycetidae</taxon>
        <taxon>Ostropales</taxon>
        <taxon>Graphidaceae</taxon>
        <taxon>Gomphilloideae</taxon>
        <taxon>Gomphillus</taxon>
    </lineage>
</organism>
<protein>
    <recommendedName>
        <fullName evidence="4">N-acetyltransferase domain-containing protein</fullName>
    </recommendedName>
</protein>
<evidence type="ECO:0000256" key="1">
    <source>
        <dbReference type="SAM" id="SignalP"/>
    </source>
</evidence>
<proteinExistence type="predicted"/>
<name>A0A8H3IHE0_9LECA</name>
<keyword evidence="1" id="KW-0732">Signal</keyword>